<name>A0AAD2JJJ0_9STRA</name>
<comment type="caution">
    <text evidence="2">The sequence shown here is derived from an EMBL/GenBank/DDBJ whole genome shotgun (WGS) entry which is preliminary data.</text>
</comment>
<evidence type="ECO:0000313" key="2">
    <source>
        <dbReference type="EMBL" id="CAJ1956327.1"/>
    </source>
</evidence>
<dbReference type="AlphaFoldDB" id="A0AAD2JJJ0"/>
<dbReference type="PANTHER" id="PTHR40866">
    <property type="entry name" value="BED-TYPE DOMAIN-CONTAINING PROTEIN"/>
    <property type="match status" value="1"/>
</dbReference>
<reference evidence="2" key="1">
    <citation type="submission" date="2023-08" db="EMBL/GenBank/DDBJ databases">
        <authorList>
            <person name="Audoor S."/>
            <person name="Bilcke G."/>
        </authorList>
    </citation>
    <scope>NUCLEOTIDE SEQUENCE</scope>
</reference>
<dbReference type="Proteomes" id="UP001295423">
    <property type="component" value="Unassembled WGS sequence"/>
</dbReference>
<dbReference type="PANTHER" id="PTHR40866:SF1">
    <property type="entry name" value="BED-TYPE DOMAIN-CONTAINING PROTEIN"/>
    <property type="match status" value="1"/>
</dbReference>
<sequence>MANIPVKKKSPKADAIRSSESSTGVRRSRRRKHIMYIQQRDEQEDQAKSSPTKVQSTNKPSTGNRSRSTTTTKIQSTPNDPERQKREEIRHMSRWIEMIIKEGWPLSSVDDEAYRDKIGLSSDITLQQNQVAEVILAMNQLVMKKIGSEMKAARRGAILHSEGIESSRYIVGIVASYMVGPKVTQTLLALGEVHELRSVVKRCSTRQDTTMTADSIAEKHARYIQQQVFSDRYDFNSRELQKWLVCQTAITCNAITKVASLLGIPHVDCQSQLLDKQVKQMLERTKGTTFGVGQLISEVREVIKTAQESKYSSDELRNFLRILDDKEEGWSSGATMIAKFHAKKSDILKAVQHEDEKIIVRCNSLINSDRATKQAQKMLQNLKFIQRRLTTKGHPLSSCREDIQSLLDYADAHSHDIESQWFDHKLGTKYIHPLSKKLKDVNFISGVCKIQRKKFALLNDVETTACQQLKRPTMAASPVGRADDFKAFVCRKERQASLPSRDNISLRSIYHLEEEYSDCDFIIGSSSEMEKVWSDARQHKAAQDDTISVALFEAIMMLRYNWRLWDASTVGDAVEYVKSNTSDEQGQKSKKRRYAT</sequence>
<dbReference type="EMBL" id="CAKOGP040001914">
    <property type="protein sequence ID" value="CAJ1956327.1"/>
    <property type="molecule type" value="Genomic_DNA"/>
</dbReference>
<proteinExistence type="predicted"/>
<evidence type="ECO:0000256" key="1">
    <source>
        <dbReference type="SAM" id="MobiDB-lite"/>
    </source>
</evidence>
<accession>A0AAD2JJJ0</accession>
<feature type="compositionally biased region" description="Polar residues" evidence="1">
    <location>
        <begin position="48"/>
        <end position="64"/>
    </location>
</feature>
<feature type="region of interest" description="Disordered" evidence="1">
    <location>
        <begin position="1"/>
        <end position="87"/>
    </location>
</feature>
<gene>
    <name evidence="2" type="ORF">CYCCA115_LOCUS16177</name>
</gene>
<organism evidence="2 3">
    <name type="scientific">Cylindrotheca closterium</name>
    <dbReference type="NCBI Taxonomy" id="2856"/>
    <lineage>
        <taxon>Eukaryota</taxon>
        <taxon>Sar</taxon>
        <taxon>Stramenopiles</taxon>
        <taxon>Ochrophyta</taxon>
        <taxon>Bacillariophyta</taxon>
        <taxon>Bacillariophyceae</taxon>
        <taxon>Bacillariophycidae</taxon>
        <taxon>Bacillariales</taxon>
        <taxon>Bacillariaceae</taxon>
        <taxon>Cylindrotheca</taxon>
    </lineage>
</organism>
<evidence type="ECO:0000313" key="3">
    <source>
        <dbReference type="Proteomes" id="UP001295423"/>
    </source>
</evidence>
<feature type="compositionally biased region" description="Basic residues" evidence="1">
    <location>
        <begin position="1"/>
        <end position="10"/>
    </location>
</feature>
<keyword evidence="3" id="KW-1185">Reference proteome</keyword>
<protein>
    <submittedName>
        <fullName evidence="2">Uncharacterized protein</fullName>
    </submittedName>
</protein>